<dbReference type="Proteomes" id="UP001493487">
    <property type="component" value="Unassembled WGS sequence"/>
</dbReference>
<proteinExistence type="predicted"/>
<name>A0ABV1KUV3_9BACL</name>
<dbReference type="InterPro" id="IPR009229">
    <property type="entry name" value="AgrD"/>
</dbReference>
<sequence>MKRRVAYALATILGSLAVMIVSTASWAYIHQDETPNELLK</sequence>
<comment type="caution">
    <text evidence="2">The sequence shown here is derived from an EMBL/GenBank/DDBJ whole genome shotgun (WGS) entry which is preliminary data.</text>
</comment>
<reference evidence="2 3" key="1">
    <citation type="journal article" date="2023" name="Genome Announc.">
        <title>Pan-Genome Analyses of the Genus Cohnella and Proposal of the Novel Species Cohnella silvisoli sp. nov., Isolated from Forest Soil.</title>
        <authorList>
            <person name="Wang C."/>
            <person name="Mao L."/>
            <person name="Bao G."/>
            <person name="Zhu H."/>
        </authorList>
    </citation>
    <scope>NUCLEOTIDE SEQUENCE [LARGE SCALE GENOMIC DNA]</scope>
    <source>
        <strain evidence="2 3">NL03-T5-1</strain>
    </source>
</reference>
<dbReference type="NCBIfam" id="TIGR04223">
    <property type="entry name" value="quorum_AgrD"/>
    <property type="match status" value="1"/>
</dbReference>
<gene>
    <name evidence="2" type="ORF">QJS35_16025</name>
</gene>
<feature type="transmembrane region" description="Helical" evidence="1">
    <location>
        <begin position="7"/>
        <end position="29"/>
    </location>
</feature>
<dbReference type="RefSeq" id="WP_232186291.1">
    <property type="nucleotide sequence ID" value="NZ_JAIOAP010000008.1"/>
</dbReference>
<accession>A0ABV1KUV3</accession>
<dbReference type="EMBL" id="JASKHM010000009">
    <property type="protein sequence ID" value="MEQ4483905.1"/>
    <property type="molecule type" value="Genomic_DNA"/>
</dbReference>
<keyword evidence="3" id="KW-1185">Reference proteome</keyword>
<protein>
    <submittedName>
        <fullName evidence="2">Cyclic lactone autoinducer peptide</fullName>
    </submittedName>
</protein>
<keyword evidence="1" id="KW-0812">Transmembrane</keyword>
<keyword evidence="1" id="KW-0472">Membrane</keyword>
<evidence type="ECO:0000313" key="2">
    <source>
        <dbReference type="EMBL" id="MEQ4483905.1"/>
    </source>
</evidence>
<organism evidence="2 3">
    <name type="scientific">Cohnella silvisoli</name>
    <dbReference type="NCBI Taxonomy" id="2873699"/>
    <lineage>
        <taxon>Bacteria</taxon>
        <taxon>Bacillati</taxon>
        <taxon>Bacillota</taxon>
        <taxon>Bacilli</taxon>
        <taxon>Bacillales</taxon>
        <taxon>Paenibacillaceae</taxon>
        <taxon>Cohnella</taxon>
    </lineage>
</organism>
<evidence type="ECO:0000313" key="3">
    <source>
        <dbReference type="Proteomes" id="UP001493487"/>
    </source>
</evidence>
<evidence type="ECO:0000256" key="1">
    <source>
        <dbReference type="SAM" id="Phobius"/>
    </source>
</evidence>
<keyword evidence="1" id="KW-1133">Transmembrane helix</keyword>